<feature type="binding site" evidence="9">
    <location>
        <position position="293"/>
    </location>
    <ligand>
        <name>substrate</name>
    </ligand>
</feature>
<organism evidence="11 12">
    <name type="scientific">Desulfosporosinus fructosivorans</name>
    <dbReference type="NCBI Taxonomy" id="2018669"/>
    <lineage>
        <taxon>Bacteria</taxon>
        <taxon>Bacillati</taxon>
        <taxon>Bacillota</taxon>
        <taxon>Clostridia</taxon>
        <taxon>Eubacteriales</taxon>
        <taxon>Desulfitobacteriaceae</taxon>
        <taxon>Desulfosporosinus</taxon>
    </lineage>
</organism>
<evidence type="ECO:0000256" key="6">
    <source>
        <dbReference type="ARBA" id="ARBA00022679"/>
    </source>
</evidence>
<feature type="binding site" evidence="9">
    <location>
        <position position="72"/>
    </location>
    <ligand>
        <name>pyridoxal 5'-phosphate</name>
        <dbReference type="ChEBI" id="CHEBI:597326"/>
    </ligand>
</feature>
<dbReference type="EMBL" id="SPQQ01000008">
    <property type="protein sequence ID" value="TGE36352.1"/>
    <property type="molecule type" value="Genomic_DNA"/>
</dbReference>
<feature type="domain" description="Aminotransferase class I/classII large" evidence="10">
    <location>
        <begin position="35"/>
        <end position="406"/>
    </location>
</feature>
<dbReference type="OrthoDB" id="9813612at2"/>
<dbReference type="InterPro" id="IPR019942">
    <property type="entry name" value="DapL/ALD1"/>
</dbReference>
<keyword evidence="12" id="KW-1185">Reference proteome</keyword>
<dbReference type="HAMAP" id="MF_01642">
    <property type="entry name" value="DapL_aminotrans_1"/>
    <property type="match status" value="1"/>
</dbReference>
<evidence type="ECO:0000256" key="4">
    <source>
        <dbReference type="ARBA" id="ARBA00018052"/>
    </source>
</evidence>
<feature type="binding site" evidence="9">
    <location>
        <position position="109"/>
    </location>
    <ligand>
        <name>substrate</name>
    </ligand>
</feature>
<proteinExistence type="inferred from homology"/>
<comment type="pathway">
    <text evidence="2 9">Amino-acid biosynthesis; L-lysine biosynthesis via DAP pathway; LL-2,6-diaminopimelate from (S)-tetrahydrodipicolinate (aminotransferase route): step 1/1.</text>
</comment>
<keyword evidence="6 9" id="KW-0808">Transferase</keyword>
<feature type="binding site" evidence="9">
    <location>
        <position position="15"/>
    </location>
    <ligand>
        <name>substrate</name>
    </ligand>
</feature>
<evidence type="ECO:0000256" key="7">
    <source>
        <dbReference type="ARBA" id="ARBA00022898"/>
    </source>
</evidence>
<feature type="binding site" evidence="9">
    <location>
        <position position="258"/>
    </location>
    <ligand>
        <name>pyridoxal 5'-phosphate</name>
        <dbReference type="ChEBI" id="CHEBI:597326"/>
    </ligand>
</feature>
<dbReference type="EC" id="2.6.1.83" evidence="3 9"/>
<name>A0A4Z0QZY0_9FIRM</name>
<feature type="binding site" evidence="9">
    <location>
        <position position="188"/>
    </location>
    <ligand>
        <name>substrate</name>
    </ligand>
</feature>
<evidence type="ECO:0000313" key="11">
    <source>
        <dbReference type="EMBL" id="TGE36352.1"/>
    </source>
</evidence>
<comment type="catalytic activity">
    <reaction evidence="8 9">
        <text>(2S,6S)-2,6-diaminopimelate + 2-oxoglutarate = (S)-2,3,4,5-tetrahydrodipicolinate + L-glutamate + H2O + H(+)</text>
        <dbReference type="Rhea" id="RHEA:23988"/>
        <dbReference type="ChEBI" id="CHEBI:15377"/>
        <dbReference type="ChEBI" id="CHEBI:15378"/>
        <dbReference type="ChEBI" id="CHEBI:16810"/>
        <dbReference type="ChEBI" id="CHEBI:16845"/>
        <dbReference type="ChEBI" id="CHEBI:29985"/>
        <dbReference type="ChEBI" id="CHEBI:57609"/>
        <dbReference type="EC" id="2.6.1.83"/>
    </reaction>
</comment>
<feature type="binding site" evidence="9">
    <location>
        <position position="389"/>
    </location>
    <ligand>
        <name>substrate</name>
    </ligand>
</feature>
<comment type="similarity">
    <text evidence="9">Belongs to the class-I pyridoxal-phosphate-dependent aminotransferase family. LL-diaminopimelate aminotransferase subfamily.</text>
</comment>
<evidence type="ECO:0000256" key="8">
    <source>
        <dbReference type="ARBA" id="ARBA00051934"/>
    </source>
</evidence>
<feature type="modified residue" description="N6-(pyridoxal phosphate)lysine" evidence="9">
    <location>
        <position position="250"/>
    </location>
</feature>
<evidence type="ECO:0000256" key="2">
    <source>
        <dbReference type="ARBA" id="ARBA00004982"/>
    </source>
</evidence>
<dbReference type="InterPro" id="IPR004839">
    <property type="entry name" value="Aminotransferase_I/II_large"/>
</dbReference>
<dbReference type="GO" id="GO:0033362">
    <property type="term" value="P:lysine biosynthetic process via diaminopimelate, diaminopimelate-aminotransferase pathway"/>
    <property type="evidence" value="ECO:0007669"/>
    <property type="project" value="UniProtKB-UniRule"/>
</dbReference>
<feature type="binding site" evidence="9">
    <location>
        <position position="132"/>
    </location>
    <ligand>
        <name>pyridoxal 5'-phosphate</name>
        <dbReference type="ChEBI" id="CHEBI:597326"/>
    </ligand>
</feature>
<comment type="function">
    <text evidence="9">Involved in the synthesis of meso-diaminopimelate (m-DAP or DL-DAP), required for both lysine and peptidoglycan biosynthesis. Catalyzes the direct conversion of tetrahydrodipicolinate to LL-diaminopimelate.</text>
</comment>
<keyword evidence="5 9" id="KW-0032">Aminotransferase</keyword>
<dbReference type="PANTHER" id="PTHR43144">
    <property type="entry name" value="AMINOTRANSFERASE"/>
    <property type="match status" value="1"/>
</dbReference>
<dbReference type="CDD" id="cd00609">
    <property type="entry name" value="AAT_like"/>
    <property type="match status" value="1"/>
</dbReference>
<feature type="binding site" evidence="9">
    <location>
        <position position="132"/>
    </location>
    <ligand>
        <name>substrate</name>
    </ligand>
</feature>
<comment type="caution">
    <text evidence="11">The sequence shown here is derived from an EMBL/GenBank/DDBJ whole genome shotgun (WGS) entry which is preliminary data.</text>
</comment>
<keyword evidence="7 9" id="KW-0663">Pyridoxal phosphate</keyword>
<dbReference type="Pfam" id="PF00155">
    <property type="entry name" value="Aminotran_1_2"/>
    <property type="match status" value="1"/>
</dbReference>
<evidence type="ECO:0000256" key="9">
    <source>
        <dbReference type="HAMAP-Rule" id="MF_01642"/>
    </source>
</evidence>
<dbReference type="InterPro" id="IPR015421">
    <property type="entry name" value="PyrdxlP-dep_Trfase_major"/>
</dbReference>
<dbReference type="Gene3D" id="3.40.640.10">
    <property type="entry name" value="Type I PLP-dependent aspartate aminotransferase-like (Major domain)"/>
    <property type="match status" value="1"/>
</dbReference>
<dbReference type="GO" id="GO:0010285">
    <property type="term" value="F:L,L-diaminopimelate aminotransferase activity"/>
    <property type="evidence" value="ECO:0007669"/>
    <property type="project" value="UniProtKB-UniRule"/>
</dbReference>
<feature type="binding site" evidence="9">
    <location>
        <begin position="108"/>
        <end position="109"/>
    </location>
    <ligand>
        <name>pyridoxal 5'-phosphate</name>
        <dbReference type="ChEBI" id="CHEBI:597326"/>
    </ligand>
</feature>
<dbReference type="InterPro" id="IPR015424">
    <property type="entry name" value="PyrdxlP-dep_Trfase"/>
</dbReference>
<reference evidence="11 12" key="1">
    <citation type="submission" date="2019-03" db="EMBL/GenBank/DDBJ databases">
        <title>Draft Genome Sequence of Desulfosporosinus fructosivorans Strain 63.6F, Isolated from Marine Sediment in the Baltic Sea.</title>
        <authorList>
            <person name="Hausmann B."/>
            <person name="Vandieken V."/>
            <person name="Pjevac P."/>
            <person name="Schreck K."/>
            <person name="Herbold C.W."/>
            <person name="Loy A."/>
        </authorList>
    </citation>
    <scope>NUCLEOTIDE SEQUENCE [LARGE SCALE GENOMIC DNA]</scope>
    <source>
        <strain evidence="11 12">63.6F</strain>
    </source>
</reference>
<comment type="subunit">
    <text evidence="9">Homodimer.</text>
</comment>
<evidence type="ECO:0000256" key="3">
    <source>
        <dbReference type="ARBA" id="ARBA00013138"/>
    </source>
</evidence>
<dbReference type="SUPFAM" id="SSF53383">
    <property type="entry name" value="PLP-dependent transferases"/>
    <property type="match status" value="1"/>
</dbReference>
<sequence>MALVNENYLKLSGSYLFSEIARRVNQFKADNPEADIIRLGIGDVTRPLSPAVIEAMHKGVAEMGSAETFRGYGPEQGYPFLIEKIIENDFTPRGVELSVDEVFVSDGAKSDTANFQELFGADNIMAVTDPVYPVYVDSNVMAGRTGTFNIEKGQYGKIIYLPCTEQNGMKPSLPETRVDMIYLCFPNNPTGMTLSKEELKQWVDYARKNRSIILFDAAYEAFIREEGVPHSIFEIEGAREVAVEFRSFSKTAGFTGTRCAYTIVPKEVNVYDSKGEAHSLNQLWLRRQTTKFNGASYPVQAGAVAVFSEEGKQQIKETIDYYMENARIIREGLQEAGYTIFGGVNAPYVWMKTPNDMGSWEFFDKLMNDAYVVGTPGAGFGANGEGYFRLTAFGTRENTLKAIERIKRSSSK</sequence>
<dbReference type="UniPathway" id="UPA00034">
    <property type="reaction ID" value="UER00466"/>
</dbReference>
<gene>
    <name evidence="9" type="primary">dapL</name>
    <name evidence="11" type="ORF">E4K67_20705</name>
</gene>
<dbReference type="FunFam" id="3.40.640.10:FF:000099">
    <property type="entry name" value="LL-diaminopimelate aminotransferase, chloroplastic"/>
    <property type="match status" value="1"/>
</dbReference>
<protein>
    <recommendedName>
        <fullName evidence="4 9">LL-diaminopimelate aminotransferase</fullName>
        <shortName evidence="9">DAP-AT</shortName>
        <shortName evidence="9">DAP-aminotransferase</shortName>
        <shortName evidence="9">LL-DAP-aminotransferase</shortName>
        <ecNumber evidence="3 9">2.6.1.83</ecNumber>
    </recommendedName>
</protein>
<dbReference type="GO" id="GO:0030170">
    <property type="term" value="F:pyridoxal phosphate binding"/>
    <property type="evidence" value="ECO:0007669"/>
    <property type="project" value="UniProtKB-UniRule"/>
</dbReference>
<feature type="binding site" evidence="9">
    <location>
        <begin position="247"/>
        <end position="249"/>
    </location>
    <ligand>
        <name>pyridoxal 5'-phosphate</name>
        <dbReference type="ChEBI" id="CHEBI:597326"/>
    </ligand>
</feature>
<comment type="cofactor">
    <cofactor evidence="1 9">
        <name>pyridoxal 5'-phosphate</name>
        <dbReference type="ChEBI" id="CHEBI:597326"/>
    </cofactor>
</comment>
<evidence type="ECO:0000256" key="1">
    <source>
        <dbReference type="ARBA" id="ARBA00001933"/>
    </source>
</evidence>
<accession>A0A4Z0QZY0</accession>
<feature type="binding site" evidence="9">
    <location>
        <position position="42"/>
    </location>
    <ligand>
        <name>substrate</name>
    </ligand>
</feature>
<dbReference type="RefSeq" id="WP_135550191.1">
    <property type="nucleotide sequence ID" value="NZ_SPQQ01000008.1"/>
</dbReference>
<evidence type="ECO:0000256" key="5">
    <source>
        <dbReference type="ARBA" id="ARBA00022576"/>
    </source>
</evidence>
<evidence type="ECO:0000313" key="12">
    <source>
        <dbReference type="Proteomes" id="UP000298460"/>
    </source>
</evidence>
<feature type="binding site" evidence="9">
    <location>
        <position position="188"/>
    </location>
    <ligand>
        <name>pyridoxal 5'-phosphate</name>
        <dbReference type="ChEBI" id="CHEBI:597326"/>
    </ligand>
</feature>
<dbReference type="Proteomes" id="UP000298460">
    <property type="component" value="Unassembled WGS sequence"/>
</dbReference>
<dbReference type="NCBIfam" id="TIGR03542">
    <property type="entry name" value="DAPAT_plant"/>
    <property type="match status" value="1"/>
</dbReference>
<feature type="binding site" evidence="9">
    <location>
        <position position="293"/>
    </location>
    <ligand>
        <name>pyridoxal 5'-phosphate</name>
        <dbReference type="ChEBI" id="CHEBI:597326"/>
    </ligand>
</feature>
<evidence type="ECO:0000259" key="10">
    <source>
        <dbReference type="Pfam" id="PF00155"/>
    </source>
</evidence>
<dbReference type="InterPro" id="IPR015422">
    <property type="entry name" value="PyrdxlP-dep_Trfase_small"/>
</dbReference>
<feature type="binding site" evidence="9">
    <location>
        <position position="219"/>
    </location>
    <ligand>
        <name>pyridoxal 5'-phosphate</name>
        <dbReference type="ChEBI" id="CHEBI:597326"/>
    </ligand>
</feature>
<dbReference type="AlphaFoldDB" id="A0A4Z0QZY0"/>
<dbReference type="Gene3D" id="3.90.1150.10">
    <property type="entry name" value="Aspartate Aminotransferase, domain 1"/>
    <property type="match status" value="1"/>
</dbReference>